<dbReference type="SUPFAM" id="SSF50969">
    <property type="entry name" value="YVTN repeat-like/Quinoprotein amine dehydrogenase"/>
    <property type="match status" value="1"/>
</dbReference>
<accession>A0A369JLG3</accession>
<dbReference type="InParanoid" id="A0A369JLG3"/>
<proteinExistence type="predicted"/>
<dbReference type="InterPro" id="IPR015943">
    <property type="entry name" value="WD40/YVTN_repeat-like_dom_sf"/>
</dbReference>
<dbReference type="Gene3D" id="2.130.10.10">
    <property type="entry name" value="YVTN repeat-like/Quinoprotein amine dehydrogenase"/>
    <property type="match status" value="1"/>
</dbReference>
<dbReference type="InterPro" id="IPR011044">
    <property type="entry name" value="Quino_amine_DH_bsu"/>
</dbReference>
<dbReference type="Proteomes" id="UP000076154">
    <property type="component" value="Unassembled WGS sequence"/>
</dbReference>
<evidence type="ECO:0000256" key="1">
    <source>
        <dbReference type="SAM" id="Phobius"/>
    </source>
</evidence>
<dbReference type="EMBL" id="LUEZ02000055">
    <property type="protein sequence ID" value="RDB21245.1"/>
    <property type="molecule type" value="Genomic_DNA"/>
</dbReference>
<gene>
    <name evidence="2" type="ORF">Hypma_011328</name>
</gene>
<evidence type="ECO:0000313" key="2">
    <source>
        <dbReference type="EMBL" id="RDB21245.1"/>
    </source>
</evidence>
<keyword evidence="1" id="KW-1133">Transmembrane helix</keyword>
<keyword evidence="1" id="KW-0812">Transmembrane</keyword>
<dbReference type="OrthoDB" id="2654453at2759"/>
<dbReference type="AlphaFoldDB" id="A0A369JLG3"/>
<reference evidence="2" key="1">
    <citation type="submission" date="2018-04" db="EMBL/GenBank/DDBJ databases">
        <title>Whole genome sequencing of Hypsizygus marmoreus.</title>
        <authorList>
            <person name="Choi I.-G."/>
            <person name="Min B."/>
            <person name="Kim J.-G."/>
            <person name="Kim S."/>
            <person name="Oh Y.-L."/>
            <person name="Kong W.-S."/>
            <person name="Park H."/>
            <person name="Jeong J."/>
            <person name="Song E.-S."/>
        </authorList>
    </citation>
    <scope>NUCLEOTIDE SEQUENCE [LARGE SCALE GENOMIC DNA]</scope>
    <source>
        <strain evidence="2">51987-8</strain>
    </source>
</reference>
<protein>
    <submittedName>
        <fullName evidence="2">Uncharacterized protein</fullName>
    </submittedName>
</protein>
<name>A0A369JLG3_HYPMA</name>
<keyword evidence="1" id="KW-0472">Membrane</keyword>
<keyword evidence="3" id="KW-1185">Reference proteome</keyword>
<feature type="transmembrane region" description="Helical" evidence="1">
    <location>
        <begin position="157"/>
        <end position="175"/>
    </location>
</feature>
<organism evidence="2 3">
    <name type="scientific">Hypsizygus marmoreus</name>
    <name type="common">White beech mushroom</name>
    <name type="synonym">Agaricus marmoreus</name>
    <dbReference type="NCBI Taxonomy" id="39966"/>
    <lineage>
        <taxon>Eukaryota</taxon>
        <taxon>Fungi</taxon>
        <taxon>Dikarya</taxon>
        <taxon>Basidiomycota</taxon>
        <taxon>Agaricomycotina</taxon>
        <taxon>Agaricomycetes</taxon>
        <taxon>Agaricomycetidae</taxon>
        <taxon>Agaricales</taxon>
        <taxon>Tricholomatineae</taxon>
        <taxon>Lyophyllaceae</taxon>
        <taxon>Hypsizygus</taxon>
    </lineage>
</organism>
<sequence length="208" mass="23218">MLICCSGNAVINARQEVFCIDDPLQGVALYRLDSGAHTCTYPIAVKKSLKPRQVTFTEDCSVILCSSDHGTVYVFDRRSGDVVDKLKIGNDRIQATTVHPHLIPVTAQLMGCRQWRNETKFVLAVIFQGNTKASDILVWQKNIDKCVQRKATEILKMVVYVSLCIALLAVIFQNLSIRVHLLHKTSVNEPSQINTSIVEKGMDYLGLI</sequence>
<dbReference type="STRING" id="39966.A0A369JLG3"/>
<comment type="caution">
    <text evidence="2">The sequence shown here is derived from an EMBL/GenBank/DDBJ whole genome shotgun (WGS) entry which is preliminary data.</text>
</comment>
<evidence type="ECO:0000313" key="3">
    <source>
        <dbReference type="Proteomes" id="UP000076154"/>
    </source>
</evidence>